<dbReference type="CDD" id="cd11393">
    <property type="entry name" value="bHLH_AtbHLH_like"/>
    <property type="match status" value="1"/>
</dbReference>
<gene>
    <name evidence="9" type="ORF">QJS04_geneDACA006298</name>
</gene>
<keyword evidence="6" id="KW-0539">Nucleus</keyword>
<reference evidence="9" key="1">
    <citation type="journal article" date="2023" name="Nat. Commun.">
        <title>Diploid and tetraploid genomes of Acorus and the evolution of monocots.</title>
        <authorList>
            <person name="Ma L."/>
            <person name="Liu K.W."/>
            <person name="Li Z."/>
            <person name="Hsiao Y.Y."/>
            <person name="Qi Y."/>
            <person name="Fu T."/>
            <person name="Tang G.D."/>
            <person name="Zhang D."/>
            <person name="Sun W.H."/>
            <person name="Liu D.K."/>
            <person name="Li Y."/>
            <person name="Chen G.Z."/>
            <person name="Liu X.D."/>
            <person name="Liao X.Y."/>
            <person name="Jiang Y.T."/>
            <person name="Yu X."/>
            <person name="Hao Y."/>
            <person name="Huang J."/>
            <person name="Zhao X.W."/>
            <person name="Ke S."/>
            <person name="Chen Y.Y."/>
            <person name="Wu W.L."/>
            <person name="Hsu J.L."/>
            <person name="Lin Y.F."/>
            <person name="Huang M.D."/>
            <person name="Li C.Y."/>
            <person name="Huang L."/>
            <person name="Wang Z.W."/>
            <person name="Zhao X."/>
            <person name="Zhong W.Y."/>
            <person name="Peng D.H."/>
            <person name="Ahmad S."/>
            <person name="Lan S."/>
            <person name="Zhang J.S."/>
            <person name="Tsai W.C."/>
            <person name="Van de Peer Y."/>
            <person name="Liu Z.J."/>
        </authorList>
    </citation>
    <scope>NUCLEOTIDE SEQUENCE</scope>
    <source>
        <strain evidence="9">SCP</strain>
    </source>
</reference>
<dbReference type="Proteomes" id="UP001179952">
    <property type="component" value="Unassembled WGS sequence"/>
</dbReference>
<dbReference type="PANTHER" id="PTHR16223:SF249">
    <property type="entry name" value="TRANSCRIPTION FACTOR BHLH154"/>
    <property type="match status" value="1"/>
</dbReference>
<feature type="region of interest" description="Disordered" evidence="7">
    <location>
        <begin position="24"/>
        <end position="92"/>
    </location>
</feature>
<evidence type="ECO:0000256" key="6">
    <source>
        <dbReference type="ARBA" id="ARBA00023242"/>
    </source>
</evidence>
<dbReference type="GO" id="GO:0005634">
    <property type="term" value="C:nucleus"/>
    <property type="evidence" value="ECO:0007669"/>
    <property type="project" value="UniProtKB-SubCell"/>
</dbReference>
<evidence type="ECO:0000256" key="1">
    <source>
        <dbReference type="ARBA" id="ARBA00004123"/>
    </source>
</evidence>
<comment type="caution">
    <text evidence="9">The sequence shown here is derived from an EMBL/GenBank/DDBJ whole genome shotgun (WGS) entry which is preliminary data.</text>
</comment>
<evidence type="ECO:0000256" key="3">
    <source>
        <dbReference type="ARBA" id="ARBA00023015"/>
    </source>
</evidence>
<proteinExistence type="inferred from homology"/>
<keyword evidence="4" id="KW-0238">DNA-binding</keyword>
<dbReference type="InterPro" id="IPR045239">
    <property type="entry name" value="bHLH95_bHLH"/>
</dbReference>
<dbReference type="InterPro" id="IPR045843">
    <property type="entry name" value="IND-like"/>
</dbReference>
<sequence>MGLFSPSSKMLCFSLDGGFDQDEMGFGVSQKPSVSGSCDTSSASSTSNNSCGFVNDKSILVKKKGSQSNTKKPKTETPNAHVSNASGGKLKVKKEKMGERIMALQQLVSPFGKTDTASVLHEAMGYIRFLHDQVQVLSSPYLQRPPSTAPLDVNK</sequence>
<feature type="compositionally biased region" description="Polar residues" evidence="7">
    <location>
        <begin position="66"/>
        <end position="86"/>
    </location>
</feature>
<feature type="domain" description="BHLH" evidence="8">
    <location>
        <begin position="81"/>
        <end position="130"/>
    </location>
</feature>
<keyword evidence="3" id="KW-0805">Transcription regulation</keyword>
<evidence type="ECO:0000256" key="2">
    <source>
        <dbReference type="ARBA" id="ARBA00005510"/>
    </source>
</evidence>
<evidence type="ECO:0000259" key="8">
    <source>
        <dbReference type="PROSITE" id="PS50888"/>
    </source>
</evidence>
<feature type="compositionally biased region" description="Low complexity" evidence="7">
    <location>
        <begin position="33"/>
        <end position="52"/>
    </location>
</feature>
<evidence type="ECO:0000256" key="4">
    <source>
        <dbReference type="ARBA" id="ARBA00023125"/>
    </source>
</evidence>
<accession>A0AAV9B0F5</accession>
<dbReference type="SUPFAM" id="SSF47459">
    <property type="entry name" value="HLH, helix-loop-helix DNA-binding domain"/>
    <property type="match status" value="1"/>
</dbReference>
<keyword evidence="5" id="KW-0804">Transcription</keyword>
<comment type="similarity">
    <text evidence="2">Belongs to the bHLH protein family.</text>
</comment>
<keyword evidence="10" id="KW-1185">Reference proteome</keyword>
<dbReference type="GO" id="GO:0000981">
    <property type="term" value="F:DNA-binding transcription factor activity, RNA polymerase II-specific"/>
    <property type="evidence" value="ECO:0007669"/>
    <property type="project" value="TreeGrafter"/>
</dbReference>
<comment type="subcellular location">
    <subcellularLocation>
        <location evidence="1">Nucleus</location>
    </subcellularLocation>
</comment>
<dbReference type="InterPro" id="IPR036638">
    <property type="entry name" value="HLH_DNA-bd_sf"/>
</dbReference>
<dbReference type="PANTHER" id="PTHR16223">
    <property type="entry name" value="TRANSCRIPTION FACTOR BHLH83-RELATED"/>
    <property type="match status" value="1"/>
</dbReference>
<evidence type="ECO:0000256" key="7">
    <source>
        <dbReference type="SAM" id="MobiDB-lite"/>
    </source>
</evidence>
<organism evidence="9 10">
    <name type="scientific">Acorus gramineus</name>
    <name type="common">Dwarf sweet flag</name>
    <dbReference type="NCBI Taxonomy" id="55184"/>
    <lineage>
        <taxon>Eukaryota</taxon>
        <taxon>Viridiplantae</taxon>
        <taxon>Streptophyta</taxon>
        <taxon>Embryophyta</taxon>
        <taxon>Tracheophyta</taxon>
        <taxon>Spermatophyta</taxon>
        <taxon>Magnoliopsida</taxon>
        <taxon>Liliopsida</taxon>
        <taxon>Acoraceae</taxon>
        <taxon>Acorus</taxon>
    </lineage>
</organism>
<dbReference type="InterPro" id="IPR011598">
    <property type="entry name" value="bHLH_dom"/>
</dbReference>
<reference evidence="9" key="2">
    <citation type="submission" date="2023-06" db="EMBL/GenBank/DDBJ databases">
        <authorList>
            <person name="Ma L."/>
            <person name="Liu K.-W."/>
            <person name="Li Z."/>
            <person name="Hsiao Y.-Y."/>
            <person name="Qi Y."/>
            <person name="Fu T."/>
            <person name="Tang G."/>
            <person name="Zhang D."/>
            <person name="Sun W.-H."/>
            <person name="Liu D.-K."/>
            <person name="Li Y."/>
            <person name="Chen G.-Z."/>
            <person name="Liu X.-D."/>
            <person name="Liao X.-Y."/>
            <person name="Jiang Y.-T."/>
            <person name="Yu X."/>
            <person name="Hao Y."/>
            <person name="Huang J."/>
            <person name="Zhao X.-W."/>
            <person name="Ke S."/>
            <person name="Chen Y.-Y."/>
            <person name="Wu W.-L."/>
            <person name="Hsu J.-L."/>
            <person name="Lin Y.-F."/>
            <person name="Huang M.-D."/>
            <person name="Li C.-Y."/>
            <person name="Huang L."/>
            <person name="Wang Z.-W."/>
            <person name="Zhao X."/>
            <person name="Zhong W.-Y."/>
            <person name="Peng D.-H."/>
            <person name="Ahmad S."/>
            <person name="Lan S."/>
            <person name="Zhang J.-S."/>
            <person name="Tsai W.-C."/>
            <person name="Van De Peer Y."/>
            <person name="Liu Z.-J."/>
        </authorList>
    </citation>
    <scope>NUCLEOTIDE SEQUENCE</scope>
    <source>
        <strain evidence="9">SCP</strain>
        <tissue evidence="9">Leaves</tissue>
    </source>
</reference>
<dbReference type="FunFam" id="4.10.280.10:FF:000075">
    <property type="entry name" value="Transcription factor bHLH113 family"/>
    <property type="match status" value="1"/>
</dbReference>
<dbReference type="PROSITE" id="PS50888">
    <property type="entry name" value="BHLH"/>
    <property type="match status" value="1"/>
</dbReference>
<dbReference type="EMBL" id="JAUJYN010000006">
    <property type="protein sequence ID" value="KAK1269928.1"/>
    <property type="molecule type" value="Genomic_DNA"/>
</dbReference>
<evidence type="ECO:0000313" key="9">
    <source>
        <dbReference type="EMBL" id="KAK1269928.1"/>
    </source>
</evidence>
<dbReference type="GO" id="GO:0046983">
    <property type="term" value="F:protein dimerization activity"/>
    <property type="evidence" value="ECO:0007669"/>
    <property type="project" value="InterPro"/>
</dbReference>
<dbReference type="GO" id="GO:0000978">
    <property type="term" value="F:RNA polymerase II cis-regulatory region sequence-specific DNA binding"/>
    <property type="evidence" value="ECO:0007669"/>
    <property type="project" value="TreeGrafter"/>
</dbReference>
<name>A0AAV9B0F5_ACOGR</name>
<evidence type="ECO:0000256" key="5">
    <source>
        <dbReference type="ARBA" id="ARBA00023163"/>
    </source>
</evidence>
<dbReference type="Gene3D" id="4.10.280.10">
    <property type="entry name" value="Helix-loop-helix DNA-binding domain"/>
    <property type="match status" value="1"/>
</dbReference>
<evidence type="ECO:0000313" key="10">
    <source>
        <dbReference type="Proteomes" id="UP001179952"/>
    </source>
</evidence>
<protein>
    <submittedName>
        <fullName evidence="9">Transcription factor</fullName>
    </submittedName>
</protein>
<dbReference type="AlphaFoldDB" id="A0AAV9B0F5"/>